<dbReference type="Pfam" id="PF07995">
    <property type="entry name" value="GSDH"/>
    <property type="match status" value="1"/>
</dbReference>
<dbReference type="RefSeq" id="WP_172236561.1">
    <property type="nucleotide sequence ID" value="NZ_JABFDP010000010.1"/>
</dbReference>
<evidence type="ECO:0000259" key="1">
    <source>
        <dbReference type="Pfam" id="PF07995"/>
    </source>
</evidence>
<feature type="domain" description="Glucose/Sorbosone dehydrogenase" evidence="1">
    <location>
        <begin position="179"/>
        <end position="371"/>
    </location>
</feature>
<accession>A0ABS5G4P9</accession>
<name>A0ABS5G4P9_9BRAD</name>
<dbReference type="EMBL" id="JAFCLK010000009">
    <property type="protein sequence ID" value="MBR1136292.1"/>
    <property type="molecule type" value="Genomic_DNA"/>
</dbReference>
<dbReference type="Gene3D" id="2.120.10.30">
    <property type="entry name" value="TolB, C-terminal domain"/>
    <property type="match status" value="1"/>
</dbReference>
<dbReference type="InterPro" id="IPR011042">
    <property type="entry name" value="6-blade_b-propeller_TolB-like"/>
</dbReference>
<dbReference type="Proteomes" id="UP001314635">
    <property type="component" value="Unassembled WGS sequence"/>
</dbReference>
<dbReference type="PANTHER" id="PTHR19328">
    <property type="entry name" value="HEDGEHOG-INTERACTING PROTEIN"/>
    <property type="match status" value="1"/>
</dbReference>
<evidence type="ECO:0000313" key="2">
    <source>
        <dbReference type="EMBL" id="MBR1136292.1"/>
    </source>
</evidence>
<reference evidence="3" key="1">
    <citation type="journal article" date="2021" name="ISME J.">
        <title>Evolutionary origin and ecological implication of a unique nif island in free-living Bradyrhizobium lineages.</title>
        <authorList>
            <person name="Tao J."/>
        </authorList>
    </citation>
    <scope>NUCLEOTIDE SEQUENCE [LARGE SCALE GENOMIC DNA]</scope>
    <source>
        <strain evidence="3">SZCCT0094</strain>
    </source>
</reference>
<gene>
    <name evidence="2" type="ORF">JQ619_10990</name>
</gene>
<dbReference type="InterPro" id="IPR012938">
    <property type="entry name" value="Glc/Sorbosone_DH"/>
</dbReference>
<evidence type="ECO:0000313" key="3">
    <source>
        <dbReference type="Proteomes" id="UP001314635"/>
    </source>
</evidence>
<organism evidence="2 3">
    <name type="scientific">Bradyrhizobium denitrificans</name>
    <dbReference type="NCBI Taxonomy" id="2734912"/>
    <lineage>
        <taxon>Bacteria</taxon>
        <taxon>Pseudomonadati</taxon>
        <taxon>Pseudomonadota</taxon>
        <taxon>Alphaproteobacteria</taxon>
        <taxon>Hyphomicrobiales</taxon>
        <taxon>Nitrobacteraceae</taxon>
        <taxon>Bradyrhizobium</taxon>
    </lineage>
</organism>
<comment type="caution">
    <text evidence="2">The sequence shown here is derived from an EMBL/GenBank/DDBJ whole genome shotgun (WGS) entry which is preliminary data.</text>
</comment>
<sequence>MTPWRILAAVATALLIGAGTGHTETTTSRSGYALGSTSCGDGAVGFPRLQIDMKPGFCAGLVASREDGLKFPRGIVQIPGQPLFVIADMGGWGHDDGRLLILDPAAPAGRRIREAITRLSYPFGVAAGPDGKIYAATDTAIFRFDPLAANPAATIETIIRDLPGRRLTLPDGTRIDESAHPLKAFAFDRNGRLFVNIGAHSDNCLSPAPILRPCAAGEGASSLASIWLFTPPAGGVFPALKPGDPSPPHEVFARGLRNSLALALHPRFPEPGTAFLQGENARDLQDIFTPNEEINAIEQGRHYGWPYCYDLTTASPEFKRVLQAGSYKDFCTSAARYKPPLSLLPPHGAPLGMLYYNADRFAELKGRLLVGLHGYRPTGSRLLAYEVDEHGFPRLSTSPVRYHVSCAAEPTRAFQTATGEVPAAAYDELIAGWHRVNGIRPQGAPVGMTVSDDGAIWLVEDKNQTVIRIDRASGTAPDPLPCDTRSDALIARLAAYVENDAANRARLTTLRKTLIEQHCLGCHSDFGLKAGQSDQDKDRAVLRFMLAQDGWIYPGDPEEGRLRQRLRGLGAERQMPPGGNLIKTEPGYARLLDIADAFVARMVPGSRMRVKAGGPPHRKFYAADGRECGDIPFGKVVVVTERFAVNKPGFSRFFRPADPHLNGTCTDENGYYIPQQFLVPL</sequence>
<protein>
    <submittedName>
        <fullName evidence="2">PQQ-dependent sugar dehydrogenase</fullName>
    </submittedName>
</protein>
<keyword evidence="3" id="KW-1185">Reference proteome</keyword>
<proteinExistence type="predicted"/>
<dbReference type="InterPro" id="IPR011041">
    <property type="entry name" value="Quinoprot_gluc/sorb_DH_b-prop"/>
</dbReference>
<dbReference type="SUPFAM" id="SSF50952">
    <property type="entry name" value="Soluble quinoprotein glucose dehydrogenase"/>
    <property type="match status" value="1"/>
</dbReference>
<dbReference type="PANTHER" id="PTHR19328:SF53">
    <property type="entry name" value="MEMBRANE PROTEIN"/>
    <property type="match status" value="1"/>
</dbReference>